<dbReference type="PROSITE" id="PS50103">
    <property type="entry name" value="ZF_C3H1"/>
    <property type="match status" value="3"/>
</dbReference>
<dbReference type="SUPFAM" id="SSF90229">
    <property type="entry name" value="CCCH zinc finger"/>
    <property type="match status" value="3"/>
</dbReference>
<evidence type="ECO:0000313" key="11">
    <source>
        <dbReference type="Proteomes" id="UP000824469"/>
    </source>
</evidence>
<comment type="caution">
    <text evidence="9">The sequence shown here is derived from an EMBL/GenBank/DDBJ whole genome shotgun (WGS) entry which is preliminary data.</text>
</comment>
<dbReference type="InterPro" id="IPR045877">
    <property type="entry name" value="ZFP36-like"/>
</dbReference>
<feature type="compositionally biased region" description="Gly residues" evidence="7">
    <location>
        <begin position="262"/>
        <end position="272"/>
    </location>
</feature>
<dbReference type="FunFam" id="4.10.1000.10:FF:000016">
    <property type="entry name" value="Zinc finger CCCH domain-containing protein"/>
    <property type="match status" value="1"/>
</dbReference>
<accession>A0AA38F955</accession>
<sequence>MEYEVETSGATELGMGMGGVGIEGDEYWIGGLNEQEIWATEEEYDQASQGYRQSDGGWNGGMDYRAGGFEGRQSRSGSEPSHKKSKNMHGDFQGNGSRGRGGYQGEFVQGTSSGTPPPSNGTTGEGGSSSGGGKGRGTGRMFFKTKLCCKFRAGTCPYSSNCNFAHGMEELRKPPPNWQEIVAAQEDRTPRVEIRGENQIPCVSSSAAGGDSQRFHKTRHCKKFYTEAGCPYGDSCNFVHDDQSRSRESVAISLGPTTSTGSGNGAGNGNNGNGSFQRPLNWKTRICNKWETTGHCPFGEKCHFAHGLEELQKYGGGIADVDNGDASGGPRNDLKQTGTLTKAQIDAGSGQTASVYNVDNYVIGTSNQRSMGNFLVQKQGQRILPKWKGPDKISRIYGDWIDDNEWEYIIRPTASHIEKLSQAEEEVFNE</sequence>
<dbReference type="FunFam" id="4.10.1000.10:FF:000003">
    <property type="entry name" value="Zinc finger CCCH domain-containing protein"/>
    <property type="match status" value="1"/>
</dbReference>
<feature type="non-terminal residue" evidence="9">
    <location>
        <position position="1"/>
    </location>
</feature>
<feature type="region of interest" description="Disordered" evidence="7">
    <location>
        <begin position="247"/>
        <end position="277"/>
    </location>
</feature>
<evidence type="ECO:0000256" key="2">
    <source>
        <dbReference type="ARBA" id="ARBA00022737"/>
    </source>
</evidence>
<evidence type="ECO:0000256" key="3">
    <source>
        <dbReference type="ARBA" id="ARBA00022771"/>
    </source>
</evidence>
<dbReference type="InterPro" id="IPR000571">
    <property type="entry name" value="Znf_CCCH"/>
</dbReference>
<evidence type="ECO:0000256" key="5">
    <source>
        <dbReference type="ARBA" id="ARBA00023125"/>
    </source>
</evidence>
<dbReference type="Proteomes" id="UP000824469">
    <property type="component" value="Unassembled WGS sequence"/>
</dbReference>
<dbReference type="GO" id="GO:0008270">
    <property type="term" value="F:zinc ion binding"/>
    <property type="evidence" value="ECO:0007669"/>
    <property type="project" value="UniProtKB-KW"/>
</dbReference>
<gene>
    <name evidence="10" type="ORF">KI387_012114</name>
    <name evidence="9" type="ORF">KI387_041156</name>
</gene>
<dbReference type="EMBL" id="JAHRHJ020000898">
    <property type="protein sequence ID" value="KAH9293636.1"/>
    <property type="molecule type" value="Genomic_DNA"/>
</dbReference>
<feature type="zinc finger region" description="C3H1-type" evidence="6">
    <location>
        <begin position="142"/>
        <end position="169"/>
    </location>
</feature>
<dbReference type="EMBL" id="JAHRHJ020000009">
    <property type="protein sequence ID" value="KAH9300531.1"/>
    <property type="molecule type" value="Genomic_DNA"/>
</dbReference>
<evidence type="ECO:0000313" key="9">
    <source>
        <dbReference type="EMBL" id="KAH9293636.1"/>
    </source>
</evidence>
<feature type="domain" description="C3H1-type" evidence="8">
    <location>
        <begin position="215"/>
        <end position="243"/>
    </location>
</feature>
<feature type="region of interest" description="Disordered" evidence="7">
    <location>
        <begin position="43"/>
        <end position="136"/>
    </location>
</feature>
<dbReference type="SMART" id="SM00356">
    <property type="entry name" value="ZnF_C3H1"/>
    <property type="match status" value="3"/>
</dbReference>
<keyword evidence="11" id="KW-1185">Reference proteome</keyword>
<proteinExistence type="predicted"/>
<evidence type="ECO:0000256" key="1">
    <source>
        <dbReference type="ARBA" id="ARBA00022723"/>
    </source>
</evidence>
<keyword evidence="4 6" id="KW-0862">Zinc</keyword>
<dbReference type="PANTHER" id="PTHR12547:SF156">
    <property type="entry name" value="ZINC FINGER CCCH DOMAIN-CONTAINING PROTEIN 12"/>
    <property type="match status" value="1"/>
</dbReference>
<dbReference type="InterPro" id="IPR036855">
    <property type="entry name" value="Znf_CCCH_sf"/>
</dbReference>
<dbReference type="GO" id="GO:0006355">
    <property type="term" value="P:regulation of DNA-templated transcription"/>
    <property type="evidence" value="ECO:0007669"/>
    <property type="project" value="UniProtKB-ARBA"/>
</dbReference>
<protein>
    <recommendedName>
        <fullName evidence="8">C3H1-type domain-containing protein</fullName>
    </recommendedName>
</protein>
<feature type="zinc finger region" description="C3H1-type" evidence="6">
    <location>
        <begin position="281"/>
        <end position="309"/>
    </location>
</feature>
<feature type="domain" description="C3H1-type" evidence="8">
    <location>
        <begin position="281"/>
        <end position="309"/>
    </location>
</feature>
<dbReference type="InterPro" id="IPR041367">
    <property type="entry name" value="Znf-CCCH_4"/>
</dbReference>
<dbReference type="Pfam" id="PF18044">
    <property type="entry name" value="zf-CCCH_4"/>
    <property type="match status" value="1"/>
</dbReference>
<evidence type="ECO:0000313" key="10">
    <source>
        <dbReference type="EMBL" id="KAH9300531.1"/>
    </source>
</evidence>
<evidence type="ECO:0000259" key="8">
    <source>
        <dbReference type="PROSITE" id="PS50103"/>
    </source>
</evidence>
<evidence type="ECO:0000256" key="6">
    <source>
        <dbReference type="PROSITE-ProRule" id="PRU00723"/>
    </source>
</evidence>
<dbReference type="Pfam" id="PF00642">
    <property type="entry name" value="zf-CCCH"/>
    <property type="match status" value="2"/>
</dbReference>
<keyword evidence="1 6" id="KW-0479">Metal-binding</keyword>
<keyword evidence="3 6" id="KW-0863">Zinc-finger</keyword>
<dbReference type="GO" id="GO:0003729">
    <property type="term" value="F:mRNA binding"/>
    <property type="evidence" value="ECO:0007669"/>
    <property type="project" value="InterPro"/>
</dbReference>
<reference evidence="9 11" key="1">
    <citation type="journal article" date="2021" name="Nat. Plants">
        <title>The Taxus genome provides insights into paclitaxel biosynthesis.</title>
        <authorList>
            <person name="Xiong X."/>
            <person name="Gou J."/>
            <person name="Liao Q."/>
            <person name="Li Y."/>
            <person name="Zhou Q."/>
            <person name="Bi G."/>
            <person name="Li C."/>
            <person name="Du R."/>
            <person name="Wang X."/>
            <person name="Sun T."/>
            <person name="Guo L."/>
            <person name="Liang H."/>
            <person name="Lu P."/>
            <person name="Wu Y."/>
            <person name="Zhang Z."/>
            <person name="Ro D.K."/>
            <person name="Shang Y."/>
            <person name="Huang S."/>
            <person name="Yan J."/>
        </authorList>
    </citation>
    <scope>NUCLEOTIDE SEQUENCE [LARGE SCALE GENOMIC DNA]</scope>
    <source>
        <strain evidence="9">Ta-2019</strain>
    </source>
</reference>
<feature type="compositionally biased region" description="Gly residues" evidence="7">
    <location>
        <begin position="123"/>
        <end position="136"/>
    </location>
</feature>
<keyword evidence="5" id="KW-0238">DNA-binding</keyword>
<evidence type="ECO:0000256" key="4">
    <source>
        <dbReference type="ARBA" id="ARBA00022833"/>
    </source>
</evidence>
<organism evidence="9 11">
    <name type="scientific">Taxus chinensis</name>
    <name type="common">Chinese yew</name>
    <name type="synonym">Taxus wallichiana var. chinensis</name>
    <dbReference type="NCBI Taxonomy" id="29808"/>
    <lineage>
        <taxon>Eukaryota</taxon>
        <taxon>Viridiplantae</taxon>
        <taxon>Streptophyta</taxon>
        <taxon>Embryophyta</taxon>
        <taxon>Tracheophyta</taxon>
        <taxon>Spermatophyta</taxon>
        <taxon>Pinopsida</taxon>
        <taxon>Pinidae</taxon>
        <taxon>Conifers II</taxon>
        <taxon>Cupressales</taxon>
        <taxon>Taxaceae</taxon>
        <taxon>Taxus</taxon>
    </lineage>
</organism>
<dbReference type="PANTHER" id="PTHR12547">
    <property type="entry name" value="CCCH ZINC FINGER/TIS11-RELATED"/>
    <property type="match status" value="1"/>
</dbReference>
<keyword evidence="2" id="KW-0677">Repeat</keyword>
<dbReference type="FunFam" id="4.10.1000.10:FF:000045">
    <property type="entry name" value="Zinc finger, CCCH-type"/>
    <property type="match status" value="1"/>
</dbReference>
<feature type="zinc finger region" description="C3H1-type" evidence="6">
    <location>
        <begin position="215"/>
        <end position="243"/>
    </location>
</feature>
<feature type="domain" description="C3H1-type" evidence="8">
    <location>
        <begin position="142"/>
        <end position="169"/>
    </location>
</feature>
<name>A0AA38F955_TAXCH</name>
<dbReference type="AlphaFoldDB" id="A0AA38F955"/>
<dbReference type="GO" id="GO:0003677">
    <property type="term" value="F:DNA binding"/>
    <property type="evidence" value="ECO:0007669"/>
    <property type="project" value="UniProtKB-KW"/>
</dbReference>
<evidence type="ECO:0000256" key="7">
    <source>
        <dbReference type="SAM" id="MobiDB-lite"/>
    </source>
</evidence>
<dbReference type="Gene3D" id="4.10.1000.10">
    <property type="entry name" value="Zinc finger, CCCH-type"/>
    <property type="match status" value="3"/>
</dbReference>
<dbReference type="OMA" id="EDNEWEY"/>